<keyword evidence="3" id="KW-1185">Reference proteome</keyword>
<gene>
    <name evidence="2" type="ORF">EVAR_53990_1</name>
</gene>
<proteinExistence type="predicted"/>
<dbReference type="AlphaFoldDB" id="A0A4C1YVA6"/>
<organism evidence="2 3">
    <name type="scientific">Eumeta variegata</name>
    <name type="common">Bagworm moth</name>
    <name type="synonym">Eumeta japonica</name>
    <dbReference type="NCBI Taxonomy" id="151549"/>
    <lineage>
        <taxon>Eukaryota</taxon>
        <taxon>Metazoa</taxon>
        <taxon>Ecdysozoa</taxon>
        <taxon>Arthropoda</taxon>
        <taxon>Hexapoda</taxon>
        <taxon>Insecta</taxon>
        <taxon>Pterygota</taxon>
        <taxon>Neoptera</taxon>
        <taxon>Endopterygota</taxon>
        <taxon>Lepidoptera</taxon>
        <taxon>Glossata</taxon>
        <taxon>Ditrysia</taxon>
        <taxon>Tineoidea</taxon>
        <taxon>Psychidae</taxon>
        <taxon>Oiketicinae</taxon>
        <taxon>Eumeta</taxon>
    </lineage>
</organism>
<accession>A0A4C1YVA6</accession>
<dbReference type="Proteomes" id="UP000299102">
    <property type="component" value="Unassembled WGS sequence"/>
</dbReference>
<comment type="caution">
    <text evidence="2">The sequence shown here is derived from an EMBL/GenBank/DDBJ whole genome shotgun (WGS) entry which is preliminary data.</text>
</comment>
<name>A0A4C1YVA6_EUMVA</name>
<protein>
    <submittedName>
        <fullName evidence="2">Uncharacterized protein</fullName>
    </submittedName>
</protein>
<evidence type="ECO:0000256" key="1">
    <source>
        <dbReference type="SAM" id="MobiDB-lite"/>
    </source>
</evidence>
<feature type="region of interest" description="Disordered" evidence="1">
    <location>
        <begin position="40"/>
        <end position="69"/>
    </location>
</feature>
<sequence length="127" mass="14205">MYCKRSYTHPPIQHTTKLVGSELIQVRTTLDAIESKDPARNIISSRRSRKSGPVRARASKKRTISTDSGRGAHVPAAFFFPPDLRYQPAASSPISPRAGPIAREIGRRNVLENKLRYVIVLQKIVPM</sequence>
<reference evidence="2 3" key="1">
    <citation type="journal article" date="2019" name="Commun. Biol.">
        <title>The bagworm genome reveals a unique fibroin gene that provides high tensile strength.</title>
        <authorList>
            <person name="Kono N."/>
            <person name="Nakamura H."/>
            <person name="Ohtoshi R."/>
            <person name="Tomita M."/>
            <person name="Numata K."/>
            <person name="Arakawa K."/>
        </authorList>
    </citation>
    <scope>NUCLEOTIDE SEQUENCE [LARGE SCALE GENOMIC DNA]</scope>
</reference>
<feature type="compositionally biased region" description="Basic residues" evidence="1">
    <location>
        <begin position="46"/>
        <end position="63"/>
    </location>
</feature>
<dbReference type="EMBL" id="BGZK01001361">
    <property type="protein sequence ID" value="GBP78205.1"/>
    <property type="molecule type" value="Genomic_DNA"/>
</dbReference>
<evidence type="ECO:0000313" key="2">
    <source>
        <dbReference type="EMBL" id="GBP78205.1"/>
    </source>
</evidence>
<evidence type="ECO:0000313" key="3">
    <source>
        <dbReference type="Proteomes" id="UP000299102"/>
    </source>
</evidence>